<dbReference type="AlphaFoldDB" id="A0A3E1BKX9"/>
<evidence type="ECO:0000313" key="4">
    <source>
        <dbReference type="EMBL" id="RFB92983.1"/>
    </source>
</evidence>
<proteinExistence type="inferred from homology"/>
<dbReference type="PANTHER" id="PTHR42991:SF1">
    <property type="entry name" value="ALDEHYDE DEHYDROGENASE"/>
    <property type="match status" value="1"/>
</dbReference>
<reference evidence="4 5" key="1">
    <citation type="submission" date="2017-03" db="EMBL/GenBank/DDBJ databases">
        <title>Genome analysis of Rhizobial strains effectives or ineffectives for nitrogen fixation isolated from bean seeds.</title>
        <authorList>
            <person name="Peralta H."/>
            <person name="Aguilar-Vera A."/>
            <person name="Mora Y."/>
            <person name="Vargas-Lagunas C."/>
            <person name="Girard L."/>
            <person name="Mora J."/>
        </authorList>
    </citation>
    <scope>NUCLEOTIDE SEQUENCE [LARGE SCALE GENOMIC DNA]</scope>
    <source>
        <strain evidence="4 5">CCGM5</strain>
    </source>
</reference>
<organism evidence="4 5">
    <name type="scientific">Rhizobium leguminosarum bv. trifolii</name>
    <dbReference type="NCBI Taxonomy" id="386"/>
    <lineage>
        <taxon>Bacteria</taxon>
        <taxon>Pseudomonadati</taxon>
        <taxon>Pseudomonadota</taxon>
        <taxon>Alphaproteobacteria</taxon>
        <taxon>Hyphomicrobiales</taxon>
        <taxon>Rhizobiaceae</taxon>
        <taxon>Rhizobium/Agrobacterium group</taxon>
        <taxon>Rhizobium</taxon>
    </lineage>
</organism>
<dbReference type="RefSeq" id="WP_116273665.1">
    <property type="nucleotide sequence ID" value="NZ_KZ859521.1"/>
</dbReference>
<dbReference type="InterPro" id="IPR016163">
    <property type="entry name" value="Ald_DH_C"/>
</dbReference>
<dbReference type="Pfam" id="PF00171">
    <property type="entry name" value="Aldedh"/>
    <property type="match status" value="1"/>
</dbReference>
<keyword evidence="2" id="KW-0560">Oxidoreductase</keyword>
<dbReference type="InterPro" id="IPR016161">
    <property type="entry name" value="Ald_DH/histidinol_DH"/>
</dbReference>
<dbReference type="Proteomes" id="UP000256748">
    <property type="component" value="Unassembled WGS sequence"/>
</dbReference>
<evidence type="ECO:0000256" key="1">
    <source>
        <dbReference type="ARBA" id="ARBA00009986"/>
    </source>
</evidence>
<comment type="caution">
    <text evidence="4">The sequence shown here is derived from an EMBL/GenBank/DDBJ whole genome shotgun (WGS) entry which is preliminary data.</text>
</comment>
<dbReference type="Gene3D" id="3.40.605.10">
    <property type="entry name" value="Aldehyde Dehydrogenase, Chain A, domain 1"/>
    <property type="match status" value="1"/>
</dbReference>
<comment type="similarity">
    <text evidence="1">Belongs to the aldehyde dehydrogenase family.</text>
</comment>
<sequence length="467" mass="50606">MVNKLDVRTPFDGMFIGQVDVADEATIEAALERAYRLHRDRRQWLKKQDRIAILRRAAGIVRSRREELAFQVASESGKPLKDSLVEVDRGIDCLDICVEELRTNAGYVVPMDINATSAGRLAFTQHEPIGVVLAISAFNHPFNLVVHQVAPAVAVGAPVVIKPSAKTPLSCSAVLEIFAEAGLPDGWAQMVLPTDNELIGRIVSDPRVSFLTFIGSASVGWRLRSRLAPGARCALEHGGIAPVIVAHDADLDAAIPRLGRAAFWHAGQACVSVQRVFADRRISEKLAEGIADFGKSLVTGDPTLMATDVGPLITHAENDRVASWVNEAAESGGGKLVSGGRKISASCYENTVLLDPSAEAKVSQREVFGPVVSVYSYDDIDAAIRQANDTPFSFQAAAFTSNIDTAMHCYRNLDGTAVMVNEHTLFRVDWMPFAGARQSGHGVGGIPHTMREMQIEKMMVWRSDALN</sequence>
<dbReference type="PANTHER" id="PTHR42991">
    <property type="entry name" value="ALDEHYDE DEHYDROGENASE"/>
    <property type="match status" value="1"/>
</dbReference>
<dbReference type="Gene3D" id="3.40.309.10">
    <property type="entry name" value="Aldehyde Dehydrogenase, Chain A, domain 2"/>
    <property type="match status" value="1"/>
</dbReference>
<dbReference type="SUPFAM" id="SSF53720">
    <property type="entry name" value="ALDH-like"/>
    <property type="match status" value="1"/>
</dbReference>
<accession>A0A3E1BKX9</accession>
<dbReference type="InterPro" id="IPR051020">
    <property type="entry name" value="ALDH-related_metabolic_enz"/>
</dbReference>
<name>A0A3E1BKX9_RHILT</name>
<feature type="domain" description="Aldehyde dehydrogenase" evidence="3">
    <location>
        <begin position="4"/>
        <end position="455"/>
    </location>
</feature>
<evidence type="ECO:0000313" key="5">
    <source>
        <dbReference type="Proteomes" id="UP000256748"/>
    </source>
</evidence>
<evidence type="ECO:0000256" key="2">
    <source>
        <dbReference type="ARBA" id="ARBA00023002"/>
    </source>
</evidence>
<dbReference type="GO" id="GO:0008911">
    <property type="term" value="F:lactaldehyde dehydrogenase (NAD+) activity"/>
    <property type="evidence" value="ECO:0007669"/>
    <property type="project" value="TreeGrafter"/>
</dbReference>
<evidence type="ECO:0000259" key="3">
    <source>
        <dbReference type="Pfam" id="PF00171"/>
    </source>
</evidence>
<dbReference type="EMBL" id="NAOO01000017">
    <property type="protein sequence ID" value="RFB92983.1"/>
    <property type="molecule type" value="Genomic_DNA"/>
</dbReference>
<dbReference type="InterPro" id="IPR016162">
    <property type="entry name" value="Ald_DH_N"/>
</dbReference>
<dbReference type="InterPro" id="IPR015590">
    <property type="entry name" value="Aldehyde_DH_dom"/>
</dbReference>
<gene>
    <name evidence="4" type="ORF">B5K10_13490</name>
</gene>
<protein>
    <submittedName>
        <fullName evidence="4">Aldehyde dehydrogenase</fullName>
    </submittedName>
</protein>